<feature type="region of interest" description="Disordered" evidence="1">
    <location>
        <begin position="57"/>
        <end position="78"/>
    </location>
</feature>
<evidence type="ECO:0000313" key="3">
    <source>
        <dbReference type="Proteomes" id="UP001161325"/>
    </source>
</evidence>
<evidence type="ECO:0000256" key="1">
    <source>
        <dbReference type="SAM" id="MobiDB-lite"/>
    </source>
</evidence>
<keyword evidence="3" id="KW-1185">Reference proteome</keyword>
<proteinExistence type="predicted"/>
<dbReference type="AlphaFoldDB" id="A0AA37QKK5"/>
<name>A0AA37QKK5_9BACT</name>
<comment type="caution">
    <text evidence="2">The sequence shown here is derived from an EMBL/GenBank/DDBJ whole genome shotgun (WGS) entry which is preliminary data.</text>
</comment>
<gene>
    <name evidence="2" type="ORF">rosag_47730</name>
</gene>
<protein>
    <submittedName>
        <fullName evidence="2">Uncharacterized protein</fullName>
    </submittedName>
</protein>
<sequence length="78" mass="8479">MFDNSAEVDPVTRTVATAPALFRLYQGRLTEVVQPDDVPPWAADLVTAAVAEHRARGGGMPVGWDLAPPGARRTRPRR</sequence>
<accession>A0AA37QKK5</accession>
<organism evidence="2 3">
    <name type="scientific">Roseisolibacter agri</name>
    <dbReference type="NCBI Taxonomy" id="2014610"/>
    <lineage>
        <taxon>Bacteria</taxon>
        <taxon>Pseudomonadati</taxon>
        <taxon>Gemmatimonadota</taxon>
        <taxon>Gemmatimonadia</taxon>
        <taxon>Gemmatimonadales</taxon>
        <taxon>Gemmatimonadaceae</taxon>
        <taxon>Roseisolibacter</taxon>
    </lineage>
</organism>
<dbReference type="EMBL" id="BRXS01000008">
    <property type="protein sequence ID" value="GLC28260.1"/>
    <property type="molecule type" value="Genomic_DNA"/>
</dbReference>
<dbReference type="Proteomes" id="UP001161325">
    <property type="component" value="Unassembled WGS sequence"/>
</dbReference>
<evidence type="ECO:0000313" key="2">
    <source>
        <dbReference type="EMBL" id="GLC28260.1"/>
    </source>
</evidence>
<reference evidence="2" key="1">
    <citation type="submission" date="2022-08" db="EMBL/GenBank/DDBJ databases">
        <title>Draft genome sequencing of Roseisolibacter agri AW1220.</title>
        <authorList>
            <person name="Tobiishi Y."/>
            <person name="Tonouchi A."/>
        </authorList>
    </citation>
    <scope>NUCLEOTIDE SEQUENCE</scope>
    <source>
        <strain evidence="2">AW1220</strain>
    </source>
</reference>